<accession>A0ACC1Q2T9</accession>
<gene>
    <name evidence="1" type="ORF">NUW54_g3140</name>
</gene>
<reference evidence="1" key="1">
    <citation type="submission" date="2022-08" db="EMBL/GenBank/DDBJ databases">
        <title>Genome Sequence of Pycnoporus sanguineus.</title>
        <authorList>
            <person name="Buettner E."/>
        </authorList>
    </citation>
    <scope>NUCLEOTIDE SEQUENCE</scope>
    <source>
        <strain evidence="1">CG-C14</strain>
    </source>
</reference>
<dbReference type="Proteomes" id="UP001144978">
    <property type="component" value="Unassembled WGS sequence"/>
</dbReference>
<keyword evidence="2" id="KW-1185">Reference proteome</keyword>
<evidence type="ECO:0000313" key="2">
    <source>
        <dbReference type="Proteomes" id="UP001144978"/>
    </source>
</evidence>
<organism evidence="1 2">
    <name type="scientific">Trametes sanguinea</name>
    <dbReference type="NCBI Taxonomy" id="158606"/>
    <lineage>
        <taxon>Eukaryota</taxon>
        <taxon>Fungi</taxon>
        <taxon>Dikarya</taxon>
        <taxon>Basidiomycota</taxon>
        <taxon>Agaricomycotina</taxon>
        <taxon>Agaricomycetes</taxon>
        <taxon>Polyporales</taxon>
        <taxon>Polyporaceae</taxon>
        <taxon>Trametes</taxon>
    </lineage>
</organism>
<name>A0ACC1Q2T9_9APHY</name>
<evidence type="ECO:0000313" key="1">
    <source>
        <dbReference type="EMBL" id="KAJ3008482.1"/>
    </source>
</evidence>
<proteinExistence type="predicted"/>
<protein>
    <submittedName>
        <fullName evidence="1">Uncharacterized protein</fullName>
    </submittedName>
</protein>
<sequence length="579" mass="65188">MHALRQTSHSAQQLLTPEKEEALCEWIEHLSNEGTPVDKMYHFLARHLDICLRRPSGLAPERARAFNCANVDDYFKKLKAVIKEYSIPWSQVYNMDEKVIQRGGKGNIKRIKYLVPRERHANYKLRSSNFELITIIECICADGTSIQPGFIFAGKEFSRDLFPDIDPRQAAIENNIHLFLLPPHTAHRLQPSDVGVFAALEHAWQIHCNKFFKTSKGQDMDRGEFIHHYLGVCNTVFTADLIRKAWRILHSKPCVLLPCACPTIVPNREPIISRASPALPLHLTSPSRSSHGPRCKPSYTSSRRQITLTSDDSSDDSNGDLDPLDIQQCSVSSRSRDTQSLTVTGELGTPNVLLSAAKCAHLRERARGLRQTEPSPTKPSEKLHQLQRQVSSLEEELTDLYARVWHTEAHAKLAKLHISDLQKQVNYLAQKRQWKQHPLRTQAVCLTAGEGLAMSQQQEAKEAAEQARKEREEAQRQEQCIAMASNPTHSFTGALAWKVKDDLKDIAFALSLSLDSTNAELVRSISQFLHTHPGYAAKPKFASLYIPANGLPMPNSSRICLSKHPRVVTTFKVKTPAHA</sequence>
<dbReference type="EMBL" id="JANSHE010000639">
    <property type="protein sequence ID" value="KAJ3008482.1"/>
    <property type="molecule type" value="Genomic_DNA"/>
</dbReference>
<comment type="caution">
    <text evidence="1">The sequence shown here is derived from an EMBL/GenBank/DDBJ whole genome shotgun (WGS) entry which is preliminary data.</text>
</comment>